<dbReference type="InterPro" id="IPR023393">
    <property type="entry name" value="START-like_dom_sf"/>
</dbReference>
<protein>
    <submittedName>
        <fullName evidence="3">SRPBCC family protein</fullName>
    </submittedName>
</protein>
<dbReference type="InterPro" id="IPR047137">
    <property type="entry name" value="ORF3"/>
</dbReference>
<reference evidence="3 4" key="1">
    <citation type="submission" date="2024-06" db="EMBL/GenBank/DDBJ databases">
        <title>The Natural Products Discovery Center: Release of the First 8490 Sequenced Strains for Exploring Actinobacteria Biosynthetic Diversity.</title>
        <authorList>
            <person name="Kalkreuter E."/>
            <person name="Kautsar S.A."/>
            <person name="Yang D."/>
            <person name="Bader C.D."/>
            <person name="Teijaro C.N."/>
            <person name="Fluegel L."/>
            <person name="Davis C.M."/>
            <person name="Simpson J.R."/>
            <person name="Lauterbach L."/>
            <person name="Steele A.D."/>
            <person name="Gui C."/>
            <person name="Meng S."/>
            <person name="Li G."/>
            <person name="Viehrig K."/>
            <person name="Ye F."/>
            <person name="Su P."/>
            <person name="Kiefer A.F."/>
            <person name="Nichols A."/>
            <person name="Cepeda A.J."/>
            <person name="Yan W."/>
            <person name="Fan B."/>
            <person name="Jiang Y."/>
            <person name="Adhikari A."/>
            <person name="Zheng C.-J."/>
            <person name="Schuster L."/>
            <person name="Cowan T.M."/>
            <person name="Smanski M.J."/>
            <person name="Chevrette M.G."/>
            <person name="De Carvalho L.P.S."/>
            <person name="Shen B."/>
        </authorList>
    </citation>
    <scope>NUCLEOTIDE SEQUENCE [LARGE SCALE GENOMIC DNA]</scope>
    <source>
        <strain evidence="3 4">NPDC000837</strain>
    </source>
</reference>
<dbReference type="PANTHER" id="PTHR33824">
    <property type="entry name" value="POLYKETIDE CYCLASE/DEHYDRASE AND LIPID TRANSPORT SUPERFAMILY PROTEIN"/>
    <property type="match status" value="1"/>
</dbReference>
<sequence length="359" mass="39213">MTDNGFAKGGLLGSVDSEVRDRLKEELRSYVLAHGERMLTGLGRTLGEGTSKLEGIAQGRSPGFTRLAVDGGRKLAEGKGPVRSAVELGAGRLKDTATDTLKGLLGSKRGRKGGGGQKPTVILESVDVGVPVREAYNQWTRYQDFPTFARGVKSASPVDDTRSDWNLKVFWSSRSWKARTTEQTPDSRICWTSEGAKGTAKGVVTFHPLGDSLTRVLLIIEYHPKGLFEKSGNLWRAQGRRVRLDLKHFARHVSLRGESAEGRRAEISDGEVVRTHEDVVAEEEGEVEPLDETYDDEEYEHEAEPDAEAVADEDEAEPTAADAEDADDSDADDAEYEEEEPYDEEPEPVGQGAGSLPGR</sequence>
<evidence type="ECO:0000256" key="1">
    <source>
        <dbReference type="SAM" id="MobiDB-lite"/>
    </source>
</evidence>
<proteinExistence type="predicted"/>
<dbReference type="Gene3D" id="3.30.530.20">
    <property type="match status" value="1"/>
</dbReference>
<evidence type="ECO:0000313" key="4">
    <source>
        <dbReference type="Proteomes" id="UP001445472"/>
    </source>
</evidence>
<dbReference type="Proteomes" id="UP001445472">
    <property type="component" value="Unassembled WGS sequence"/>
</dbReference>
<organism evidence="3 4">
    <name type="scientific">Streptomyces xantholiticus</name>
    <dbReference type="NCBI Taxonomy" id="68285"/>
    <lineage>
        <taxon>Bacteria</taxon>
        <taxon>Bacillati</taxon>
        <taxon>Actinomycetota</taxon>
        <taxon>Actinomycetes</taxon>
        <taxon>Kitasatosporales</taxon>
        <taxon>Streptomycetaceae</taxon>
        <taxon>Streptomyces</taxon>
    </lineage>
</organism>
<evidence type="ECO:0000313" key="3">
    <source>
        <dbReference type="EMBL" id="MER6615440.1"/>
    </source>
</evidence>
<dbReference type="Pfam" id="PF03364">
    <property type="entry name" value="Polyketide_cyc"/>
    <property type="match status" value="1"/>
</dbReference>
<dbReference type="SUPFAM" id="SSF55961">
    <property type="entry name" value="Bet v1-like"/>
    <property type="match status" value="1"/>
</dbReference>
<evidence type="ECO:0000259" key="2">
    <source>
        <dbReference type="Pfam" id="PF03364"/>
    </source>
</evidence>
<dbReference type="InterPro" id="IPR005031">
    <property type="entry name" value="COQ10_START"/>
</dbReference>
<dbReference type="RefSeq" id="WP_351977012.1">
    <property type="nucleotide sequence ID" value="NZ_JBEPBX010000016.1"/>
</dbReference>
<gene>
    <name evidence="3" type="ORF">ABT276_19170</name>
</gene>
<accession>A0ABV1UYH1</accession>
<feature type="compositionally biased region" description="Acidic residues" evidence="1">
    <location>
        <begin position="280"/>
        <end position="347"/>
    </location>
</feature>
<comment type="caution">
    <text evidence="3">The sequence shown here is derived from an EMBL/GenBank/DDBJ whole genome shotgun (WGS) entry which is preliminary data.</text>
</comment>
<name>A0ABV1UYH1_9ACTN</name>
<dbReference type="CDD" id="cd07817">
    <property type="entry name" value="SRPBCC_8"/>
    <property type="match status" value="1"/>
</dbReference>
<feature type="domain" description="Coenzyme Q-binding protein COQ10 START" evidence="2">
    <location>
        <begin position="128"/>
        <end position="249"/>
    </location>
</feature>
<keyword evidence="4" id="KW-1185">Reference proteome</keyword>
<dbReference type="PANTHER" id="PTHR33824:SF7">
    <property type="entry name" value="POLYKETIDE CYCLASE_DEHYDRASE AND LIPID TRANSPORT SUPERFAMILY PROTEIN"/>
    <property type="match status" value="1"/>
</dbReference>
<dbReference type="EMBL" id="JBEPBX010000016">
    <property type="protein sequence ID" value="MER6615440.1"/>
    <property type="molecule type" value="Genomic_DNA"/>
</dbReference>
<feature type="region of interest" description="Disordered" evidence="1">
    <location>
        <begin position="277"/>
        <end position="359"/>
    </location>
</feature>